<feature type="compositionally biased region" description="Basic and acidic residues" evidence="1">
    <location>
        <begin position="247"/>
        <end position="264"/>
    </location>
</feature>
<evidence type="ECO:0000313" key="5">
    <source>
        <dbReference type="Proteomes" id="UP000017861"/>
    </source>
</evidence>
<feature type="compositionally biased region" description="Polar residues" evidence="1">
    <location>
        <begin position="151"/>
        <end position="166"/>
    </location>
</feature>
<feature type="signal peptide" evidence="3">
    <location>
        <begin position="1"/>
        <end position="30"/>
    </location>
</feature>
<feature type="chain" id="PRO_5004730368" evidence="3">
    <location>
        <begin position="31"/>
        <end position="431"/>
    </location>
</feature>
<feature type="compositionally biased region" description="Polar residues" evidence="1">
    <location>
        <begin position="320"/>
        <end position="339"/>
    </location>
</feature>
<feature type="compositionally biased region" description="Low complexity" evidence="1">
    <location>
        <begin position="357"/>
        <end position="366"/>
    </location>
</feature>
<feature type="compositionally biased region" description="Basic and acidic residues" evidence="1">
    <location>
        <begin position="198"/>
        <end position="210"/>
    </location>
</feature>
<feature type="transmembrane region" description="Helical" evidence="2">
    <location>
        <begin position="33"/>
        <end position="59"/>
    </location>
</feature>
<feature type="compositionally biased region" description="Basic and acidic residues" evidence="1">
    <location>
        <begin position="107"/>
        <end position="117"/>
    </location>
</feature>
<organism evidence="4 5">
    <name type="scientific">Trypanosoma cruzi Dm28c</name>
    <dbReference type="NCBI Taxonomy" id="1416333"/>
    <lineage>
        <taxon>Eukaryota</taxon>
        <taxon>Discoba</taxon>
        <taxon>Euglenozoa</taxon>
        <taxon>Kinetoplastea</taxon>
        <taxon>Metakinetoplastina</taxon>
        <taxon>Trypanosomatida</taxon>
        <taxon>Trypanosomatidae</taxon>
        <taxon>Trypanosoma</taxon>
        <taxon>Schizotrypanum</taxon>
    </lineage>
</organism>
<dbReference type="OrthoDB" id="10669304at2759"/>
<feature type="compositionally biased region" description="Basic and acidic residues" evidence="1">
    <location>
        <begin position="345"/>
        <end position="356"/>
    </location>
</feature>
<dbReference type="Proteomes" id="UP000017861">
    <property type="component" value="Unassembled WGS sequence"/>
</dbReference>
<feature type="region of interest" description="Disordered" evidence="1">
    <location>
        <begin position="70"/>
        <end position="402"/>
    </location>
</feature>
<evidence type="ECO:0000256" key="1">
    <source>
        <dbReference type="SAM" id="MobiDB-lite"/>
    </source>
</evidence>
<comment type="caution">
    <text evidence="4">The sequence shown here is derived from an EMBL/GenBank/DDBJ whole genome shotgun (WGS) entry which is preliminary data.</text>
</comment>
<sequence>MGRCVLLCVTCLFLLCVDVLLICAEGCTQATGVMAMMMAGRVLLVCALCVLWCTIGVVADGNKEEVVESVVPLSGPNGSQQLQEEDSRRKGRSENDEQVDETQMQKQRQDGEGHEEGSIQPAEQSVGLQLQSERPRVEEAGKRTEKEQLRQGKQPNPSVEHQTPSNLADKYQERGGKGDVPKERDKQKEEEIISQSRGETESHGKEKEKVATGPGSPEVILTEISQEASRSPPEKPLAENEQIAEENVGKKEEKDKQHEKKGDPHVQQQNGKQEKPHGPPTGSGSTQSSLATLPPEELQQKQTSAGSTSHLEGEAPLIGTESTSNGNNDPSLPSVSTNAGVAATHETDKEDAKVRPSVESTETTVNETDEQHEHLTENGKESAKDKTGVGANSTANTAGSDDSTAVIYFTSPLLPLLVVVACAAAAAVAAV</sequence>
<dbReference type="AlphaFoldDB" id="V5AV82"/>
<dbReference type="VEuPathDB" id="TriTrypDB:TCDM_12420"/>
<feature type="compositionally biased region" description="Basic and acidic residues" evidence="1">
    <location>
        <begin position="133"/>
        <end position="150"/>
    </location>
</feature>
<feature type="compositionally biased region" description="Polar residues" evidence="1">
    <location>
        <begin position="390"/>
        <end position="402"/>
    </location>
</feature>
<name>V5AV82_TRYCR</name>
<keyword evidence="2" id="KW-0812">Transmembrane</keyword>
<feature type="compositionally biased region" description="Polar residues" evidence="1">
    <location>
        <begin position="300"/>
        <end position="310"/>
    </location>
</feature>
<evidence type="ECO:0000256" key="3">
    <source>
        <dbReference type="SAM" id="SignalP"/>
    </source>
</evidence>
<feature type="compositionally biased region" description="Basic and acidic residues" evidence="1">
    <location>
        <begin position="170"/>
        <end position="191"/>
    </location>
</feature>
<evidence type="ECO:0000256" key="2">
    <source>
        <dbReference type="SAM" id="Phobius"/>
    </source>
</evidence>
<feature type="compositionally biased region" description="Polar residues" evidence="1">
    <location>
        <begin position="121"/>
        <end position="132"/>
    </location>
</feature>
<accession>V5AV82</accession>
<feature type="transmembrane region" description="Helical" evidence="2">
    <location>
        <begin position="406"/>
        <end position="430"/>
    </location>
</feature>
<keyword evidence="3" id="KW-0732">Signal</keyword>
<evidence type="ECO:0000313" key="4">
    <source>
        <dbReference type="EMBL" id="ESS57537.1"/>
    </source>
</evidence>
<protein>
    <submittedName>
        <fullName evidence="4">Mucin-associated surface protein (MASP)</fullName>
    </submittedName>
</protein>
<dbReference type="EMBL" id="AYLP01000572">
    <property type="protein sequence ID" value="ESS57537.1"/>
    <property type="molecule type" value="Genomic_DNA"/>
</dbReference>
<proteinExistence type="predicted"/>
<keyword evidence="2" id="KW-0472">Membrane</keyword>
<feature type="compositionally biased region" description="Basic and acidic residues" evidence="1">
    <location>
        <begin position="85"/>
        <end position="95"/>
    </location>
</feature>
<feature type="compositionally biased region" description="Basic and acidic residues" evidence="1">
    <location>
        <begin position="369"/>
        <end position="387"/>
    </location>
</feature>
<gene>
    <name evidence="4" type="ORF">TCDM_12420</name>
</gene>
<keyword evidence="2" id="KW-1133">Transmembrane helix</keyword>
<reference evidence="4 5" key="1">
    <citation type="journal article" date="2014" name="Genome Announc.">
        <title>Trypanosoma cruzi Clone Dm28c Draft Genome Sequence.</title>
        <authorList>
            <person name="Grisard E.C."/>
            <person name="Teixeira S.M."/>
            <person name="de Almeida L.G."/>
            <person name="Stoco P.H."/>
            <person name="Gerber A.L."/>
            <person name="Talavera-Lopez C."/>
            <person name="Lima O.C."/>
            <person name="Andersson B."/>
            <person name="de Vasconcelos A.T."/>
        </authorList>
    </citation>
    <scope>NUCLEOTIDE SEQUENCE [LARGE SCALE GENOMIC DNA]</scope>
    <source>
        <strain evidence="4 5">Dm28c</strain>
    </source>
</reference>
<feature type="compositionally biased region" description="Low complexity" evidence="1">
    <location>
        <begin position="280"/>
        <end position="289"/>
    </location>
</feature>